<dbReference type="InterPro" id="IPR007712">
    <property type="entry name" value="RelE/ParE_toxin"/>
</dbReference>
<reference evidence="3" key="1">
    <citation type="submission" date="2017-09" db="EMBL/GenBank/DDBJ databases">
        <title>Depth-based differentiation of microbial function through sediment-hosted aquifers and enrichment of novel symbionts in the deep terrestrial subsurface.</title>
        <authorList>
            <person name="Probst A.J."/>
            <person name="Ladd B."/>
            <person name="Jarett J.K."/>
            <person name="Geller-Mcgrath D.E."/>
            <person name="Sieber C.M.K."/>
            <person name="Emerson J.B."/>
            <person name="Anantharaman K."/>
            <person name="Thomas B.C."/>
            <person name="Malmstrom R."/>
            <person name="Stieglmeier M."/>
            <person name="Klingl A."/>
            <person name="Woyke T."/>
            <person name="Ryan C.M."/>
            <person name="Banfield J.F."/>
        </authorList>
    </citation>
    <scope>NUCLEOTIDE SEQUENCE [LARGE SCALE GENOMIC DNA]</scope>
</reference>
<evidence type="ECO:0000256" key="1">
    <source>
        <dbReference type="ARBA" id="ARBA00022649"/>
    </source>
</evidence>
<evidence type="ECO:0000313" key="3">
    <source>
        <dbReference type="Proteomes" id="UP000230184"/>
    </source>
</evidence>
<organism evidence="2 3">
    <name type="scientific">Candidatus Roizmanbacteria bacterium CG07_land_8_20_14_0_80_34_15</name>
    <dbReference type="NCBI Taxonomy" id="1974849"/>
    <lineage>
        <taxon>Bacteria</taxon>
        <taxon>Candidatus Roizmaniibacteriota</taxon>
    </lineage>
</organism>
<sequence length="90" mass="10594">MKIRLSTDLVKLLRKIKNKDKILTNQISNKLKLFQVNAQHPSLRTHKLSGKMSNRWSISINKSLRIIYILLKSDEAYFIALGTHDEVYRR</sequence>
<dbReference type="InterPro" id="IPR035093">
    <property type="entry name" value="RelE/ParE_toxin_dom_sf"/>
</dbReference>
<proteinExistence type="predicted"/>
<comment type="caution">
    <text evidence="2">The sequence shown here is derived from an EMBL/GenBank/DDBJ whole genome shotgun (WGS) entry which is preliminary data.</text>
</comment>
<dbReference type="NCBIfam" id="TIGR02385">
    <property type="entry name" value="RelE_StbE"/>
    <property type="match status" value="1"/>
</dbReference>
<gene>
    <name evidence="2" type="ORF">COT02_03225</name>
</gene>
<dbReference type="SUPFAM" id="SSF143011">
    <property type="entry name" value="RelE-like"/>
    <property type="match status" value="1"/>
</dbReference>
<dbReference type="EMBL" id="PEWY01000090">
    <property type="protein sequence ID" value="PIU36986.1"/>
    <property type="molecule type" value="Genomic_DNA"/>
</dbReference>
<name>A0A2M6YU20_9BACT</name>
<dbReference type="Proteomes" id="UP000230184">
    <property type="component" value="Unassembled WGS sequence"/>
</dbReference>
<evidence type="ECO:0000313" key="2">
    <source>
        <dbReference type="EMBL" id="PIU36986.1"/>
    </source>
</evidence>
<protein>
    <submittedName>
        <fullName evidence="2">Plasmid stabilization protein</fullName>
    </submittedName>
</protein>
<keyword evidence="1" id="KW-1277">Toxin-antitoxin system</keyword>
<dbReference type="AlphaFoldDB" id="A0A2M6YU20"/>
<dbReference type="Gene3D" id="3.30.2310.20">
    <property type="entry name" value="RelE-like"/>
    <property type="match status" value="1"/>
</dbReference>
<accession>A0A2M6YU20</accession>